<evidence type="ECO:0000313" key="3">
    <source>
        <dbReference type="Proteomes" id="UP000654993"/>
    </source>
</evidence>
<reference evidence="2" key="2">
    <citation type="journal article" date="2021" name="Data Brief">
        <title>Draft genome sequence data of the facultative, thermophilic, xylanolytic bacterium Paenibacillus sp. strain DA-C8.</title>
        <authorList>
            <person name="Chhe C."/>
            <person name="Uke A."/>
            <person name="Baramee S."/>
            <person name="Ungkulpasvich U."/>
            <person name="Tachaapaikoon C."/>
            <person name="Pason P."/>
            <person name="Waeonukul R."/>
            <person name="Ratanakhanokchai K."/>
            <person name="Kosugi A."/>
        </authorList>
    </citation>
    <scope>NUCLEOTIDE SEQUENCE</scope>
    <source>
        <strain evidence="2">DA-C8</strain>
    </source>
</reference>
<evidence type="ECO:0000313" key="2">
    <source>
        <dbReference type="EMBL" id="GFR37157.1"/>
    </source>
</evidence>
<dbReference type="SUPFAM" id="SSF55383">
    <property type="entry name" value="Copper amine oxidase, domain N"/>
    <property type="match status" value="1"/>
</dbReference>
<dbReference type="Proteomes" id="UP000654993">
    <property type="component" value="Unassembled WGS sequence"/>
</dbReference>
<dbReference type="InterPro" id="IPR012854">
    <property type="entry name" value="Cu_amine_oxidase-like_N"/>
</dbReference>
<name>A0A916QAG9_9BACL</name>
<dbReference type="AlphaFoldDB" id="A0A916QAG9"/>
<dbReference type="Gene3D" id="3.30.457.10">
    <property type="entry name" value="Copper amine oxidase-like, N-terminal domain"/>
    <property type="match status" value="1"/>
</dbReference>
<reference evidence="2" key="1">
    <citation type="submission" date="2020-08" db="EMBL/GenBank/DDBJ databases">
        <authorList>
            <person name="Uke A."/>
            <person name="Chhe C."/>
            <person name="Baramee S."/>
            <person name="Kosugi A."/>
        </authorList>
    </citation>
    <scope>NUCLEOTIDE SEQUENCE</scope>
    <source>
        <strain evidence="2">DA-C8</strain>
    </source>
</reference>
<dbReference type="RefSeq" id="WP_200965440.1">
    <property type="nucleotide sequence ID" value="NZ_BMAQ01000003.1"/>
</dbReference>
<accession>A0A916QAG9</accession>
<proteinExistence type="predicted"/>
<sequence>MKRIVLVLVALAVMFMIVPVYAAEMKPINIVINGEIFVSPEGEPAPYANKDQRTLIPIRFFAEKLGVPNDEEHIKWDQASQTATITDGTNIVEIPMGSKEIRVNGEKVLMDTVAEVKNQRIFIPARYLAEGLGANVYWDQEDQTAVFMTQEYIDNHRVKKTKRAMDIDDPYLALEYYDLLSEKYRNIRSFGDSQTFLKRMKEARALANKIKIDVDKENGTASITLPKYDKDDFYIILDTVTDGKQYLDAGTYSVAFKDAMEGRKLFYIDISDRNYGAAVLYGLYGMIIDDEFMAIEGTKGFDMFVSLN</sequence>
<keyword evidence="3" id="KW-1185">Reference proteome</keyword>
<gene>
    <name evidence="2" type="ORF">PRECH8_04530</name>
</gene>
<comment type="caution">
    <text evidence="2">The sequence shown here is derived from an EMBL/GenBank/DDBJ whole genome shotgun (WGS) entry which is preliminary data.</text>
</comment>
<feature type="domain" description="Copper amine oxidase-like N-terminal" evidence="1">
    <location>
        <begin position="43"/>
        <end position="145"/>
    </location>
</feature>
<organism evidence="2 3">
    <name type="scientific">Insulibacter thermoxylanivorax</name>
    <dbReference type="NCBI Taxonomy" id="2749268"/>
    <lineage>
        <taxon>Bacteria</taxon>
        <taxon>Bacillati</taxon>
        <taxon>Bacillota</taxon>
        <taxon>Bacilli</taxon>
        <taxon>Bacillales</taxon>
        <taxon>Paenibacillaceae</taxon>
        <taxon>Insulibacter</taxon>
    </lineage>
</organism>
<dbReference type="InterPro" id="IPR036582">
    <property type="entry name" value="Mao_N_sf"/>
</dbReference>
<evidence type="ECO:0000259" key="1">
    <source>
        <dbReference type="Pfam" id="PF07833"/>
    </source>
</evidence>
<dbReference type="Pfam" id="PF07833">
    <property type="entry name" value="Cu_amine_oxidN1"/>
    <property type="match status" value="1"/>
</dbReference>
<protein>
    <recommendedName>
        <fullName evidence="1">Copper amine oxidase-like N-terminal domain-containing protein</fullName>
    </recommendedName>
</protein>
<dbReference type="EMBL" id="BMAQ01000003">
    <property type="protein sequence ID" value="GFR37157.1"/>
    <property type="molecule type" value="Genomic_DNA"/>
</dbReference>